<organism>
    <name type="scientific">Branchiostoma floridae</name>
    <name type="common">Florida lancelet</name>
    <name type="synonym">Amphioxus</name>
    <dbReference type="NCBI Taxonomy" id="7739"/>
    <lineage>
        <taxon>Eukaryota</taxon>
        <taxon>Metazoa</taxon>
        <taxon>Chordata</taxon>
        <taxon>Cephalochordata</taxon>
        <taxon>Leptocardii</taxon>
        <taxon>Amphioxiformes</taxon>
        <taxon>Branchiostomatidae</taxon>
        <taxon>Branchiostoma</taxon>
    </lineage>
</organism>
<dbReference type="EMBL" id="GG666687">
    <property type="protein sequence ID" value="EEN43590.1"/>
    <property type="molecule type" value="Genomic_DNA"/>
</dbReference>
<gene>
    <name evidence="2" type="ORF">BRAFLDRAFT_95719</name>
</gene>
<keyword evidence="1" id="KW-0732">Signal</keyword>
<proteinExistence type="predicted"/>
<feature type="signal peptide" evidence="1">
    <location>
        <begin position="1"/>
        <end position="16"/>
    </location>
</feature>
<protein>
    <submittedName>
        <fullName evidence="2">Uncharacterized protein</fullName>
    </submittedName>
</protein>
<name>C3ZV55_BRAFL</name>
<feature type="chain" id="PRO_5002936906" evidence="1">
    <location>
        <begin position="17"/>
        <end position="220"/>
    </location>
</feature>
<dbReference type="InParanoid" id="C3ZV55"/>
<accession>C3ZV55</accession>
<evidence type="ECO:0000313" key="2">
    <source>
        <dbReference type="EMBL" id="EEN43590.1"/>
    </source>
</evidence>
<evidence type="ECO:0000256" key="1">
    <source>
        <dbReference type="SAM" id="SignalP"/>
    </source>
</evidence>
<sequence length="220" mass="24474">MKTVFLLCCFLVAAQAWPSRFWRRFQDEFEYPTPDPERPSIFSPGAGFSPFGQSFWDRMSVHQRPLAGHEDNVPPVPARLSLRRTTWSEMFSGLGGFPGLGRNSTDDIFDGASVFVHTSAGSFGCSYDWDNLRPNCTGNATSTVTVQSTKCVWEAGTYNCTTFRKQDGREETTQVSGNCTVEDGVRTCPGAPVQPTDFGLVKVLDRHVPDCLFRPLQVSR</sequence>
<reference evidence="2" key="1">
    <citation type="journal article" date="2008" name="Nature">
        <title>The amphioxus genome and the evolution of the chordate karyotype.</title>
        <authorList>
            <consortium name="US DOE Joint Genome Institute (JGI-PGF)"/>
            <person name="Putnam N.H."/>
            <person name="Butts T."/>
            <person name="Ferrier D.E.K."/>
            <person name="Furlong R.F."/>
            <person name="Hellsten U."/>
            <person name="Kawashima T."/>
            <person name="Robinson-Rechavi M."/>
            <person name="Shoguchi E."/>
            <person name="Terry A."/>
            <person name="Yu J.-K."/>
            <person name="Benito-Gutierrez E.L."/>
            <person name="Dubchak I."/>
            <person name="Garcia-Fernandez J."/>
            <person name="Gibson-Brown J.J."/>
            <person name="Grigoriev I.V."/>
            <person name="Horton A.C."/>
            <person name="de Jong P.J."/>
            <person name="Jurka J."/>
            <person name="Kapitonov V.V."/>
            <person name="Kohara Y."/>
            <person name="Kuroki Y."/>
            <person name="Lindquist E."/>
            <person name="Lucas S."/>
            <person name="Osoegawa K."/>
            <person name="Pennacchio L.A."/>
            <person name="Salamov A.A."/>
            <person name="Satou Y."/>
            <person name="Sauka-Spengler T."/>
            <person name="Schmutz J."/>
            <person name="Shin-I T."/>
            <person name="Toyoda A."/>
            <person name="Bronner-Fraser M."/>
            <person name="Fujiyama A."/>
            <person name="Holland L.Z."/>
            <person name="Holland P.W.H."/>
            <person name="Satoh N."/>
            <person name="Rokhsar D.S."/>
        </authorList>
    </citation>
    <scope>NUCLEOTIDE SEQUENCE [LARGE SCALE GENOMIC DNA]</scope>
    <source>
        <strain evidence="2">S238N-H82</strain>
        <tissue evidence="2">Testes</tissue>
    </source>
</reference>
<dbReference type="AlphaFoldDB" id="C3ZV55"/>